<dbReference type="EMBL" id="BAABIA010000011">
    <property type="protein sequence ID" value="GAA5148097.1"/>
    <property type="molecule type" value="Genomic_DNA"/>
</dbReference>
<evidence type="ECO:0000313" key="1">
    <source>
        <dbReference type="EMBL" id="GAA5148097.1"/>
    </source>
</evidence>
<organism evidence="1 2">
    <name type="scientific">Prosthecobacter algae</name>
    <dbReference type="NCBI Taxonomy" id="1144682"/>
    <lineage>
        <taxon>Bacteria</taxon>
        <taxon>Pseudomonadati</taxon>
        <taxon>Verrucomicrobiota</taxon>
        <taxon>Verrucomicrobiia</taxon>
        <taxon>Verrucomicrobiales</taxon>
        <taxon>Verrucomicrobiaceae</taxon>
        <taxon>Prosthecobacter</taxon>
    </lineage>
</organism>
<sequence>MSIHDEIAADFSEILQDFGKVIFYQGQPTLALVSEPMLSGELMLGGEVDEVRFNAKVLRTSIPDIPHSGQIVRWNDKDYRIKAVMNRPPHAIVTLELGPVDP</sequence>
<dbReference type="Proteomes" id="UP001499852">
    <property type="component" value="Unassembled WGS sequence"/>
</dbReference>
<evidence type="ECO:0000313" key="2">
    <source>
        <dbReference type="Proteomes" id="UP001499852"/>
    </source>
</evidence>
<gene>
    <name evidence="1" type="ORF">GCM10023213_43730</name>
</gene>
<accession>A0ABP9PKG4</accession>
<proteinExistence type="predicted"/>
<reference evidence="2" key="1">
    <citation type="journal article" date="2019" name="Int. J. Syst. Evol. Microbiol.">
        <title>The Global Catalogue of Microorganisms (GCM) 10K type strain sequencing project: providing services to taxonomists for standard genome sequencing and annotation.</title>
        <authorList>
            <consortium name="The Broad Institute Genomics Platform"/>
            <consortium name="The Broad Institute Genome Sequencing Center for Infectious Disease"/>
            <person name="Wu L."/>
            <person name="Ma J."/>
        </authorList>
    </citation>
    <scope>NUCLEOTIDE SEQUENCE [LARGE SCALE GENOMIC DNA]</scope>
    <source>
        <strain evidence="2">JCM 18053</strain>
    </source>
</reference>
<name>A0ABP9PKG4_9BACT</name>
<keyword evidence="2" id="KW-1185">Reference proteome</keyword>
<protein>
    <recommendedName>
        <fullName evidence="3">ATP-binding sugar transporter Gifsy-2</fullName>
    </recommendedName>
</protein>
<evidence type="ECO:0008006" key="3">
    <source>
        <dbReference type="Google" id="ProtNLM"/>
    </source>
</evidence>
<comment type="caution">
    <text evidence="1">The sequence shown here is derived from an EMBL/GenBank/DDBJ whole genome shotgun (WGS) entry which is preliminary data.</text>
</comment>
<dbReference type="RefSeq" id="WP_345738547.1">
    <property type="nucleotide sequence ID" value="NZ_BAABIA010000011.1"/>
</dbReference>